<feature type="region of interest" description="Disordered" evidence="1">
    <location>
        <begin position="1"/>
        <end position="43"/>
    </location>
</feature>
<evidence type="ECO:0000313" key="3">
    <source>
        <dbReference type="Proteomes" id="UP001267426"/>
    </source>
</evidence>
<organism evidence="2 3">
    <name type="scientific">Rubrivirga litoralis</name>
    <dbReference type="NCBI Taxonomy" id="3075598"/>
    <lineage>
        <taxon>Bacteria</taxon>
        <taxon>Pseudomonadati</taxon>
        <taxon>Rhodothermota</taxon>
        <taxon>Rhodothermia</taxon>
        <taxon>Rhodothermales</taxon>
        <taxon>Rubricoccaceae</taxon>
        <taxon>Rubrivirga</taxon>
    </lineage>
</organism>
<protein>
    <submittedName>
        <fullName evidence="2">Uncharacterized protein</fullName>
    </submittedName>
</protein>
<gene>
    <name evidence="2" type="ORF">RM540_09620</name>
</gene>
<evidence type="ECO:0000313" key="2">
    <source>
        <dbReference type="EMBL" id="MDT0632004.1"/>
    </source>
</evidence>
<reference evidence="2 3" key="1">
    <citation type="submission" date="2023-09" db="EMBL/GenBank/DDBJ databases">
        <authorList>
            <person name="Rey-Velasco X."/>
        </authorList>
    </citation>
    <scope>NUCLEOTIDE SEQUENCE [LARGE SCALE GENOMIC DNA]</scope>
    <source>
        <strain evidence="2 3">F394</strain>
    </source>
</reference>
<dbReference type="EMBL" id="JAVRHT010000020">
    <property type="protein sequence ID" value="MDT0632004.1"/>
    <property type="molecule type" value="Genomic_DNA"/>
</dbReference>
<dbReference type="Proteomes" id="UP001267426">
    <property type="component" value="Unassembled WGS sequence"/>
</dbReference>
<sequence>MAADAAPRFGGDGFDEARLSDGLTASPTAPLAGGAVARRPTVA</sequence>
<name>A0ABU3BRV3_9BACT</name>
<accession>A0ABU3BRV3</accession>
<comment type="caution">
    <text evidence="2">The sequence shown here is derived from an EMBL/GenBank/DDBJ whole genome shotgun (WGS) entry which is preliminary data.</text>
</comment>
<evidence type="ECO:0000256" key="1">
    <source>
        <dbReference type="SAM" id="MobiDB-lite"/>
    </source>
</evidence>
<dbReference type="RefSeq" id="WP_311663522.1">
    <property type="nucleotide sequence ID" value="NZ_JAVRHT010000020.1"/>
</dbReference>
<keyword evidence="3" id="KW-1185">Reference proteome</keyword>
<proteinExistence type="predicted"/>